<protein>
    <submittedName>
        <fullName evidence="1">Uncharacterized protein</fullName>
    </submittedName>
</protein>
<sequence>SKEILNVLDDFFDFYTLSFVYILDNDEFFKKQDLFYQKLNSLAAKKAEINAKDAVSEDFLFKVQEIQKLLPFFWLHFSEEVRAYKEFQEFKEIETALAKSVSERSSKKHFEAQDKKIVVFNEIVKKRNKLSILYV</sequence>
<gene>
    <name evidence="1" type="ORF">MKP18_003918</name>
    <name evidence="2" type="ORF">MKP18_003919</name>
</gene>
<dbReference type="EMBL" id="ABFEVW030000044">
    <property type="protein sequence ID" value="EMN1073534.1"/>
    <property type="molecule type" value="Genomic_DNA"/>
</dbReference>
<evidence type="ECO:0000313" key="1">
    <source>
        <dbReference type="EMBL" id="EKU3570436.1"/>
    </source>
</evidence>
<dbReference type="EMBL" id="ABFEVW020000043">
    <property type="protein sequence ID" value="EKU3570436.1"/>
    <property type="molecule type" value="Genomic_DNA"/>
</dbReference>
<name>A0AAD2U682_ACIBA</name>
<dbReference type="AlphaFoldDB" id="A0AAD2U682"/>
<comment type="caution">
    <text evidence="1">The sequence shown here is derived from an EMBL/GenBank/DDBJ whole genome shotgun (WGS) entry which is preliminary data.</text>
</comment>
<organism evidence="1">
    <name type="scientific">Acinetobacter baumannii</name>
    <dbReference type="NCBI Taxonomy" id="470"/>
    <lineage>
        <taxon>Bacteria</taxon>
        <taxon>Pseudomonadati</taxon>
        <taxon>Pseudomonadota</taxon>
        <taxon>Gammaproteobacteria</taxon>
        <taxon>Moraxellales</taxon>
        <taxon>Moraxellaceae</taxon>
        <taxon>Acinetobacter</taxon>
        <taxon>Acinetobacter calcoaceticus/baumannii complex</taxon>
    </lineage>
</organism>
<feature type="non-terminal residue" evidence="1">
    <location>
        <position position="1"/>
    </location>
</feature>
<reference evidence="1" key="1">
    <citation type="submission" date="2023-06" db="EMBL/GenBank/DDBJ databases">
        <authorList>
            <consortium name="Clinical and Environmental Microbiology Branch: Whole genome sequencing antimicrobial resistance pathogens in the healthcare setting"/>
        </authorList>
    </citation>
    <scope>NUCLEOTIDE SEQUENCE</scope>
    <source>
        <strain evidence="1">2021GN-00227</strain>
    </source>
</reference>
<accession>A0AAD2U682</accession>
<evidence type="ECO:0000313" key="2">
    <source>
        <dbReference type="EMBL" id="EMN1073534.1"/>
    </source>
</evidence>
<proteinExistence type="predicted"/>